<gene>
    <name evidence="4" type="ORF">EXIGLDRAFT_362629</name>
</gene>
<evidence type="ECO:0000256" key="2">
    <source>
        <dbReference type="SAM" id="MobiDB-lite"/>
    </source>
</evidence>
<dbReference type="OrthoDB" id="6077919at2759"/>
<sequence>MHGPLSRRGRYHYHFRGHLPKDYLPFICSVCSRGFSTDMALGGHKKVHIVAATEKAPAPAPVSASASACLSSRYTPVEPQAQRRTPEQTSYMPTPSVSPQHAPTSKPPPRIVVPILRPLTELPPRRRSETDSETDSLPQTPASALFATAPNVPPPSPAARVAETETARTFGRDAYYMRQVDPALIIVSLALSSRCNGV</sequence>
<keyword evidence="1" id="KW-0862">Zinc</keyword>
<proteinExistence type="predicted"/>
<evidence type="ECO:0000256" key="1">
    <source>
        <dbReference type="PROSITE-ProRule" id="PRU00042"/>
    </source>
</evidence>
<feature type="compositionally biased region" description="Low complexity" evidence="2">
    <location>
        <begin position="112"/>
        <end position="122"/>
    </location>
</feature>
<dbReference type="AlphaFoldDB" id="A0A165C5H9"/>
<feature type="domain" description="C2H2-type" evidence="3">
    <location>
        <begin position="26"/>
        <end position="48"/>
    </location>
</feature>
<dbReference type="InterPro" id="IPR013087">
    <property type="entry name" value="Znf_C2H2_type"/>
</dbReference>
<dbReference type="InterPro" id="IPR036236">
    <property type="entry name" value="Znf_C2H2_sf"/>
</dbReference>
<dbReference type="GO" id="GO:0008270">
    <property type="term" value="F:zinc ion binding"/>
    <property type="evidence" value="ECO:0007669"/>
    <property type="project" value="UniProtKB-KW"/>
</dbReference>
<keyword evidence="5" id="KW-1185">Reference proteome</keyword>
<evidence type="ECO:0000313" key="5">
    <source>
        <dbReference type="Proteomes" id="UP000077266"/>
    </source>
</evidence>
<dbReference type="Proteomes" id="UP000077266">
    <property type="component" value="Unassembled WGS sequence"/>
</dbReference>
<feature type="region of interest" description="Disordered" evidence="2">
    <location>
        <begin position="73"/>
        <end position="139"/>
    </location>
</feature>
<dbReference type="InParanoid" id="A0A165C5H9"/>
<protein>
    <recommendedName>
        <fullName evidence="3">C2H2-type domain-containing protein</fullName>
    </recommendedName>
</protein>
<evidence type="ECO:0000259" key="3">
    <source>
        <dbReference type="PROSITE" id="PS50157"/>
    </source>
</evidence>
<evidence type="ECO:0000313" key="4">
    <source>
        <dbReference type="EMBL" id="KZV81858.1"/>
    </source>
</evidence>
<dbReference type="PROSITE" id="PS50157">
    <property type="entry name" value="ZINC_FINGER_C2H2_2"/>
    <property type="match status" value="1"/>
</dbReference>
<keyword evidence="1" id="KW-0479">Metal-binding</keyword>
<dbReference type="SUPFAM" id="SSF57667">
    <property type="entry name" value="beta-beta-alpha zinc fingers"/>
    <property type="match status" value="1"/>
</dbReference>
<dbReference type="Pfam" id="PF13912">
    <property type="entry name" value="zf-C2H2_6"/>
    <property type="match status" value="1"/>
</dbReference>
<reference evidence="4 5" key="1">
    <citation type="journal article" date="2016" name="Mol. Biol. Evol.">
        <title>Comparative Genomics of Early-Diverging Mushroom-Forming Fungi Provides Insights into the Origins of Lignocellulose Decay Capabilities.</title>
        <authorList>
            <person name="Nagy L.G."/>
            <person name="Riley R."/>
            <person name="Tritt A."/>
            <person name="Adam C."/>
            <person name="Daum C."/>
            <person name="Floudas D."/>
            <person name="Sun H."/>
            <person name="Yadav J.S."/>
            <person name="Pangilinan J."/>
            <person name="Larsson K.H."/>
            <person name="Matsuura K."/>
            <person name="Barry K."/>
            <person name="Labutti K."/>
            <person name="Kuo R."/>
            <person name="Ohm R.A."/>
            <person name="Bhattacharya S.S."/>
            <person name="Shirouzu T."/>
            <person name="Yoshinaga Y."/>
            <person name="Martin F.M."/>
            <person name="Grigoriev I.V."/>
            <person name="Hibbett D.S."/>
        </authorList>
    </citation>
    <scope>NUCLEOTIDE SEQUENCE [LARGE SCALE GENOMIC DNA]</scope>
    <source>
        <strain evidence="4 5">HHB12029</strain>
    </source>
</reference>
<keyword evidence="1" id="KW-0863">Zinc-finger</keyword>
<feature type="compositionally biased region" description="Polar residues" evidence="2">
    <location>
        <begin position="87"/>
        <end position="103"/>
    </location>
</feature>
<dbReference type="EMBL" id="KV426361">
    <property type="protein sequence ID" value="KZV81858.1"/>
    <property type="molecule type" value="Genomic_DNA"/>
</dbReference>
<accession>A0A165C5H9</accession>
<name>A0A165C5H9_EXIGL</name>
<dbReference type="PROSITE" id="PS00028">
    <property type="entry name" value="ZINC_FINGER_C2H2_1"/>
    <property type="match status" value="1"/>
</dbReference>
<organism evidence="4 5">
    <name type="scientific">Exidia glandulosa HHB12029</name>
    <dbReference type="NCBI Taxonomy" id="1314781"/>
    <lineage>
        <taxon>Eukaryota</taxon>
        <taxon>Fungi</taxon>
        <taxon>Dikarya</taxon>
        <taxon>Basidiomycota</taxon>
        <taxon>Agaricomycotina</taxon>
        <taxon>Agaricomycetes</taxon>
        <taxon>Auriculariales</taxon>
        <taxon>Exidiaceae</taxon>
        <taxon>Exidia</taxon>
    </lineage>
</organism>